<organism evidence="4 5">
    <name type="scientific">Salix dunnii</name>
    <dbReference type="NCBI Taxonomy" id="1413687"/>
    <lineage>
        <taxon>Eukaryota</taxon>
        <taxon>Viridiplantae</taxon>
        <taxon>Streptophyta</taxon>
        <taxon>Embryophyta</taxon>
        <taxon>Tracheophyta</taxon>
        <taxon>Spermatophyta</taxon>
        <taxon>Magnoliopsida</taxon>
        <taxon>eudicotyledons</taxon>
        <taxon>Gunneridae</taxon>
        <taxon>Pentapetalae</taxon>
        <taxon>rosids</taxon>
        <taxon>fabids</taxon>
        <taxon>Malpighiales</taxon>
        <taxon>Salicaceae</taxon>
        <taxon>Saliceae</taxon>
        <taxon>Salix</taxon>
    </lineage>
</organism>
<feature type="compositionally biased region" description="Pro residues" evidence="3">
    <location>
        <begin position="11"/>
        <end position="23"/>
    </location>
</feature>
<comment type="caution">
    <text evidence="4">The sequence shown here is derived from an EMBL/GenBank/DDBJ whole genome shotgun (WGS) entry which is preliminary data.</text>
</comment>
<evidence type="ECO:0000256" key="3">
    <source>
        <dbReference type="SAM" id="MobiDB-lite"/>
    </source>
</evidence>
<protein>
    <recommendedName>
        <fullName evidence="1">Rhodopsin</fullName>
    </recommendedName>
</protein>
<dbReference type="EMBL" id="JADGMS010000009">
    <property type="protein sequence ID" value="KAF9675792.1"/>
    <property type="molecule type" value="Genomic_DNA"/>
</dbReference>
<dbReference type="InterPro" id="IPR006031">
    <property type="entry name" value="XYPPX"/>
</dbReference>
<proteinExistence type="predicted"/>
<dbReference type="AlphaFoldDB" id="A0A835JTD6"/>
<dbReference type="PANTHER" id="PTHR31248">
    <property type="entry name" value="DOMAIN PROTEIN, PUTATIVE (AFU_ORTHOLOGUE AFUA_5G04290)-RELATED"/>
    <property type="match status" value="1"/>
</dbReference>
<dbReference type="Proteomes" id="UP000657918">
    <property type="component" value="Unassembled WGS sequence"/>
</dbReference>
<reference evidence="4 5" key="1">
    <citation type="submission" date="2020-10" db="EMBL/GenBank/DDBJ databases">
        <title>Plant Genome Project.</title>
        <authorList>
            <person name="Zhang R.-G."/>
        </authorList>
    </citation>
    <scope>NUCLEOTIDE SEQUENCE [LARGE SCALE GENOMIC DNA]</scope>
    <source>
        <strain evidence="4">FAFU-HL-1</strain>
        <tissue evidence="4">Leaf</tissue>
    </source>
</reference>
<accession>A0A835JTD6</accession>
<gene>
    <name evidence="4" type="ORF">SADUNF_Sadunf09G0069600</name>
</gene>
<sequence>MSYYNQQQPPVGVPPPQGYPPEGYPKDAYPPQGYPPQGYPQGYPPQGYPPQGYPPPYAPQYGQPPNQHQGSSGPVWLPCAVAVSWMPAFDERAMNMFNRLDWLDLAILWKRESSKVRLHREYMPFLELLFGSHIGKSGNTRESTANIFLWHYCGGNQQETLFVHGAGEVISFVSTSLSPFYTTRNVYQ</sequence>
<keyword evidence="5" id="KW-1185">Reference proteome</keyword>
<dbReference type="Pfam" id="PF02162">
    <property type="entry name" value="XYPPX"/>
    <property type="match status" value="3"/>
</dbReference>
<dbReference type="PRINTS" id="PR00239">
    <property type="entry name" value="RHODOPSNTAIL"/>
</dbReference>
<dbReference type="PANTHER" id="PTHR31248:SF28">
    <property type="entry name" value="PROTEIN CYSTEINE-RICH TRANSMEMBRANE MODULE 10"/>
    <property type="match status" value="1"/>
</dbReference>
<evidence type="ECO:0000256" key="1">
    <source>
        <dbReference type="ARBA" id="ARBA00013487"/>
    </source>
</evidence>
<evidence type="ECO:0000313" key="5">
    <source>
        <dbReference type="Proteomes" id="UP000657918"/>
    </source>
</evidence>
<name>A0A835JTD6_9ROSI</name>
<feature type="compositionally biased region" description="Low complexity" evidence="3">
    <location>
        <begin position="1"/>
        <end position="10"/>
    </location>
</feature>
<evidence type="ECO:0000313" key="4">
    <source>
        <dbReference type="EMBL" id="KAF9675792.1"/>
    </source>
</evidence>
<evidence type="ECO:0000256" key="2">
    <source>
        <dbReference type="ARBA" id="ARBA00043946"/>
    </source>
</evidence>
<comment type="subcellular location">
    <subcellularLocation>
        <location evidence="2">Cell projection</location>
        <location evidence="2">Rhabdomere membrane</location>
        <topology evidence="2">Multi-pass membrane protein</topology>
    </subcellularLocation>
</comment>
<feature type="region of interest" description="Disordered" evidence="3">
    <location>
        <begin position="1"/>
        <end position="70"/>
    </location>
</feature>
<feature type="compositionally biased region" description="Pro residues" evidence="3">
    <location>
        <begin position="32"/>
        <end position="58"/>
    </location>
</feature>